<organism evidence="2 3">
    <name type="scientific">Fusarium musae</name>
    <dbReference type="NCBI Taxonomy" id="1042133"/>
    <lineage>
        <taxon>Eukaryota</taxon>
        <taxon>Fungi</taxon>
        <taxon>Dikarya</taxon>
        <taxon>Ascomycota</taxon>
        <taxon>Pezizomycotina</taxon>
        <taxon>Sordariomycetes</taxon>
        <taxon>Hypocreomycetidae</taxon>
        <taxon>Hypocreales</taxon>
        <taxon>Nectriaceae</taxon>
        <taxon>Fusarium</taxon>
    </lineage>
</organism>
<feature type="region of interest" description="Disordered" evidence="1">
    <location>
        <begin position="68"/>
        <end position="127"/>
    </location>
</feature>
<feature type="compositionally biased region" description="Basic and acidic residues" evidence="1">
    <location>
        <begin position="70"/>
        <end position="83"/>
    </location>
</feature>
<dbReference type="AlphaFoldDB" id="A0A9P8DG09"/>
<evidence type="ECO:0000313" key="3">
    <source>
        <dbReference type="Proteomes" id="UP000827133"/>
    </source>
</evidence>
<keyword evidence="3" id="KW-1185">Reference proteome</keyword>
<evidence type="ECO:0000256" key="1">
    <source>
        <dbReference type="SAM" id="MobiDB-lite"/>
    </source>
</evidence>
<feature type="compositionally biased region" description="Acidic residues" evidence="1">
    <location>
        <begin position="84"/>
        <end position="97"/>
    </location>
</feature>
<dbReference type="GeneID" id="68314810"/>
<gene>
    <name evidence="2" type="ORF">J7337_006954</name>
</gene>
<reference evidence="2" key="1">
    <citation type="journal article" date="2021" name="Mol. Plant Microbe Interact.">
        <title>Telomere to telomere genome assembly of Fusarium musae F31, causal agent of crown rot disease of banana.</title>
        <authorList>
            <person name="Degradi L."/>
            <person name="Tava V."/>
            <person name="Kunova A."/>
            <person name="Cortesi P."/>
            <person name="Saracchi M."/>
            <person name="Pasquali M."/>
        </authorList>
    </citation>
    <scope>NUCLEOTIDE SEQUENCE</scope>
    <source>
        <strain evidence="2">F31</strain>
    </source>
</reference>
<sequence length="127" mass="14656">MKERMKSNSKKKLEPEIVPKSALGEGVALLLKITHDVAPVFSTWLDVLKETDEDVFVDVGIPLHDLTFGHGDDNRERIEKGPFEDVEEEEEEEEEEERSLLSVVEKLRRREDEATEDDLPREDICTH</sequence>
<name>A0A9P8DG09_9HYPO</name>
<protein>
    <submittedName>
        <fullName evidence="2">Uncharacterized protein</fullName>
    </submittedName>
</protein>
<dbReference type="EMBL" id="JAHBCI010000005">
    <property type="protein sequence ID" value="KAG9501270.1"/>
    <property type="molecule type" value="Genomic_DNA"/>
</dbReference>
<accession>A0A9P8DG09</accession>
<comment type="caution">
    <text evidence="2">The sequence shown here is derived from an EMBL/GenBank/DDBJ whole genome shotgun (WGS) entry which is preliminary data.</text>
</comment>
<dbReference type="RefSeq" id="XP_044680270.1">
    <property type="nucleotide sequence ID" value="XM_044824613.1"/>
</dbReference>
<dbReference type="Proteomes" id="UP000827133">
    <property type="component" value="Unassembled WGS sequence"/>
</dbReference>
<evidence type="ECO:0000313" key="2">
    <source>
        <dbReference type="EMBL" id="KAG9501270.1"/>
    </source>
</evidence>
<dbReference type="KEGG" id="fmu:J7337_006954"/>
<proteinExistence type="predicted"/>